<dbReference type="InterPro" id="IPR036291">
    <property type="entry name" value="NAD(P)-bd_dom_sf"/>
</dbReference>
<evidence type="ECO:0000313" key="6">
    <source>
        <dbReference type="Proteomes" id="UP000297604"/>
    </source>
</evidence>
<organism evidence="5 6">
    <name type="scientific">Cryobacterium glucosi</name>
    <dbReference type="NCBI Taxonomy" id="1259175"/>
    <lineage>
        <taxon>Bacteria</taxon>
        <taxon>Bacillati</taxon>
        <taxon>Actinomycetota</taxon>
        <taxon>Actinomycetes</taxon>
        <taxon>Micrococcales</taxon>
        <taxon>Microbacteriaceae</taxon>
        <taxon>Cryobacterium</taxon>
    </lineage>
</organism>
<evidence type="ECO:0000256" key="2">
    <source>
        <dbReference type="ARBA" id="ARBA00023002"/>
    </source>
</evidence>
<dbReference type="PRINTS" id="PR00080">
    <property type="entry name" value="SDRFAMILY"/>
</dbReference>
<feature type="region of interest" description="Disordered" evidence="4">
    <location>
        <begin position="1"/>
        <end position="22"/>
    </location>
</feature>
<evidence type="ECO:0000256" key="4">
    <source>
        <dbReference type="SAM" id="MobiDB-lite"/>
    </source>
</evidence>
<accession>A0ABY2IN10</accession>
<reference evidence="5 6" key="1">
    <citation type="submission" date="2019-03" db="EMBL/GenBank/DDBJ databases">
        <title>Genomics of glacier-inhabiting Cryobacterium strains.</title>
        <authorList>
            <person name="Liu Q."/>
            <person name="Xin Y.-H."/>
        </authorList>
    </citation>
    <scope>NUCLEOTIDE SEQUENCE [LARGE SCALE GENOMIC DNA]</scope>
    <source>
        <strain evidence="5 6">MDB1-5</strain>
    </source>
</reference>
<keyword evidence="6" id="KW-1185">Reference proteome</keyword>
<evidence type="ECO:0000256" key="3">
    <source>
        <dbReference type="RuleBase" id="RU000363"/>
    </source>
</evidence>
<evidence type="ECO:0000313" key="5">
    <source>
        <dbReference type="EMBL" id="TFC20719.1"/>
    </source>
</evidence>
<dbReference type="Gene3D" id="3.40.50.720">
    <property type="entry name" value="NAD(P)-binding Rossmann-like Domain"/>
    <property type="match status" value="1"/>
</dbReference>
<protein>
    <submittedName>
        <fullName evidence="5">SDR family NAD(P)-dependent oxidoreductase</fullName>
    </submittedName>
</protein>
<dbReference type="PRINTS" id="PR00081">
    <property type="entry name" value="GDHRDH"/>
</dbReference>
<keyword evidence="2" id="KW-0560">Oxidoreductase</keyword>
<gene>
    <name evidence="5" type="ORF">E3O46_08805</name>
</gene>
<dbReference type="EMBL" id="SOFS01000019">
    <property type="protein sequence ID" value="TFC20719.1"/>
    <property type="molecule type" value="Genomic_DNA"/>
</dbReference>
<name>A0ABY2IN10_9MICO</name>
<dbReference type="PANTHER" id="PTHR43086">
    <property type="entry name" value="VERY-LONG-CHAIN 3-OXOOACYL-COA REDUCTASE"/>
    <property type="match status" value="1"/>
</dbReference>
<dbReference type="Pfam" id="PF00106">
    <property type="entry name" value="adh_short"/>
    <property type="match status" value="1"/>
</dbReference>
<dbReference type="InterPro" id="IPR002347">
    <property type="entry name" value="SDR_fam"/>
</dbReference>
<dbReference type="Proteomes" id="UP000297604">
    <property type="component" value="Unassembled WGS sequence"/>
</dbReference>
<proteinExistence type="inferred from homology"/>
<sequence length="281" mass="29157">MSLPKKSPTKKSPQKDAPPKKLGHLAVVTGASSGLGAEFARRWAERGYDVALVARRKDRLEALAAELEESSGVHAFVVPDDLSDPEAPYRIVAAAEALGIPIRVLVNCAGFGTAGPFVHEDSRRIADEIIVNTLAPTILSRLLLPALLSAPGGVLLNVSSTASHQPLPGIAVYAATKSYLTSLTESLWQEQRGTGLTVLALCPGPTATGFFEAAGSDAFAVGSVATIDTVVRAAFASLDRPDSGPTLTVGFRNRVTGSLASLAPQRISLAIAARLTSGARG</sequence>
<dbReference type="CDD" id="cd05233">
    <property type="entry name" value="SDR_c"/>
    <property type="match status" value="1"/>
</dbReference>
<comment type="caution">
    <text evidence="5">The sequence shown here is derived from an EMBL/GenBank/DDBJ whole genome shotgun (WGS) entry which is preliminary data.</text>
</comment>
<dbReference type="PANTHER" id="PTHR43086:SF3">
    <property type="entry name" value="NADP-DEPENDENT 3-HYDROXY ACID DEHYDROGENASE YDFG"/>
    <property type="match status" value="1"/>
</dbReference>
<comment type="similarity">
    <text evidence="1 3">Belongs to the short-chain dehydrogenases/reductases (SDR) family.</text>
</comment>
<dbReference type="PIRSF" id="PIRSF000126">
    <property type="entry name" value="11-beta-HSD1"/>
    <property type="match status" value="1"/>
</dbReference>
<evidence type="ECO:0000256" key="1">
    <source>
        <dbReference type="ARBA" id="ARBA00006484"/>
    </source>
</evidence>
<dbReference type="SUPFAM" id="SSF51735">
    <property type="entry name" value="NAD(P)-binding Rossmann-fold domains"/>
    <property type="match status" value="1"/>
</dbReference>